<protein>
    <submittedName>
        <fullName evidence="1">Uncharacterized protein</fullName>
    </submittedName>
</protein>
<gene>
    <name evidence="1" type="ORF">CCACVL1_22428</name>
</gene>
<proteinExistence type="predicted"/>
<dbReference type="Gramene" id="OMO63187">
    <property type="protein sequence ID" value="OMO63187"/>
    <property type="gene ID" value="CCACVL1_22428"/>
</dbReference>
<organism evidence="1 2">
    <name type="scientific">Corchorus capsularis</name>
    <name type="common">Jute</name>
    <dbReference type="NCBI Taxonomy" id="210143"/>
    <lineage>
        <taxon>Eukaryota</taxon>
        <taxon>Viridiplantae</taxon>
        <taxon>Streptophyta</taxon>
        <taxon>Embryophyta</taxon>
        <taxon>Tracheophyta</taxon>
        <taxon>Spermatophyta</taxon>
        <taxon>Magnoliopsida</taxon>
        <taxon>eudicotyledons</taxon>
        <taxon>Gunneridae</taxon>
        <taxon>Pentapetalae</taxon>
        <taxon>rosids</taxon>
        <taxon>malvids</taxon>
        <taxon>Malvales</taxon>
        <taxon>Malvaceae</taxon>
        <taxon>Grewioideae</taxon>
        <taxon>Apeibeae</taxon>
        <taxon>Corchorus</taxon>
    </lineage>
</organism>
<reference evidence="1 2" key="1">
    <citation type="submission" date="2013-09" db="EMBL/GenBank/DDBJ databases">
        <title>Corchorus capsularis genome sequencing.</title>
        <authorList>
            <person name="Alam M."/>
            <person name="Haque M.S."/>
            <person name="Islam M.S."/>
            <person name="Emdad E.M."/>
            <person name="Islam M.M."/>
            <person name="Ahmed B."/>
            <person name="Halim A."/>
            <person name="Hossen Q.M.M."/>
            <person name="Hossain M.Z."/>
            <person name="Ahmed R."/>
            <person name="Khan M.M."/>
            <person name="Islam R."/>
            <person name="Rashid M.M."/>
            <person name="Khan S.A."/>
            <person name="Rahman M.S."/>
            <person name="Alam M."/>
        </authorList>
    </citation>
    <scope>NUCLEOTIDE SEQUENCE [LARGE SCALE GENOMIC DNA]</scope>
    <source>
        <strain evidence="2">cv. CVL-1</strain>
        <tissue evidence="1">Whole seedling</tissue>
    </source>
</reference>
<accession>A0A1R3GYQ6</accession>
<dbReference type="AlphaFoldDB" id="A0A1R3GYQ6"/>
<sequence length="28" mass="3017">MEKTNLPPSFAAAIGRGVEGLLKLLPHR</sequence>
<evidence type="ECO:0000313" key="2">
    <source>
        <dbReference type="Proteomes" id="UP000188268"/>
    </source>
</evidence>
<name>A0A1R3GYQ6_COCAP</name>
<comment type="caution">
    <text evidence="1">The sequence shown here is derived from an EMBL/GenBank/DDBJ whole genome shotgun (WGS) entry which is preliminary data.</text>
</comment>
<dbReference type="EMBL" id="AWWV01012991">
    <property type="protein sequence ID" value="OMO63187.1"/>
    <property type="molecule type" value="Genomic_DNA"/>
</dbReference>
<keyword evidence="2" id="KW-1185">Reference proteome</keyword>
<dbReference type="Proteomes" id="UP000188268">
    <property type="component" value="Unassembled WGS sequence"/>
</dbReference>
<evidence type="ECO:0000313" key="1">
    <source>
        <dbReference type="EMBL" id="OMO63187.1"/>
    </source>
</evidence>